<protein>
    <submittedName>
        <fullName evidence="2">Uncharacterized protein</fullName>
    </submittedName>
</protein>
<dbReference type="VEuPathDB" id="FungiDB:H310_00013"/>
<accession>A0A418B5G4</accession>
<feature type="region of interest" description="Disordered" evidence="1">
    <location>
        <begin position="227"/>
        <end position="297"/>
    </location>
</feature>
<keyword evidence="3" id="KW-1185">Reference proteome</keyword>
<feature type="compositionally biased region" description="Polar residues" evidence="1">
    <location>
        <begin position="233"/>
        <end position="242"/>
    </location>
</feature>
<feature type="region of interest" description="Disordered" evidence="1">
    <location>
        <begin position="55"/>
        <end position="126"/>
    </location>
</feature>
<sequence length="297" mass="32499">MASANESFYKSLLKFHSNQESPSSPPSAAQSSLHSPFSVHNVVATDSFFHPESEIEAFQGLKKGDANPPHSHSRPFKADKAKEAFQPPPSRSVKSRADKLPALKSTVTRRDVHMTSTRSNPDLALYADPRRRDDVLDLFESDDANQAIHRSDSAPSASSTIHKPEEDLYDGNETRFRLIRMTSGTSLADLRDEHKAALELLQELGGAYPDEPKPLSSRFGSKLRSTVLDGRESNNNPATTLVNAALKATDAARTTGDGKRGDEVPEAEDSPDKGSATSARTSRRSEQSYDSEDFETD</sequence>
<proteinExistence type="predicted"/>
<dbReference type="Proteomes" id="UP000285060">
    <property type="component" value="Unassembled WGS sequence"/>
</dbReference>
<dbReference type="EMBL" id="QUSY01000080">
    <property type="protein sequence ID" value="RHY33336.1"/>
    <property type="molecule type" value="Genomic_DNA"/>
</dbReference>
<evidence type="ECO:0000313" key="2">
    <source>
        <dbReference type="EMBL" id="RHY33336.1"/>
    </source>
</evidence>
<gene>
    <name evidence="2" type="ORF">DYB32_001714</name>
</gene>
<feature type="region of interest" description="Disordered" evidence="1">
    <location>
        <begin position="147"/>
        <end position="166"/>
    </location>
</feature>
<name>A0A418B5G4_9STRA</name>
<comment type="caution">
    <text evidence="2">The sequence shown here is derived from an EMBL/GenBank/DDBJ whole genome shotgun (WGS) entry which is preliminary data.</text>
</comment>
<evidence type="ECO:0000256" key="1">
    <source>
        <dbReference type="SAM" id="MobiDB-lite"/>
    </source>
</evidence>
<reference evidence="2 3" key="1">
    <citation type="submission" date="2018-08" db="EMBL/GenBank/DDBJ databases">
        <title>Aphanomyces genome sequencing and annotation.</title>
        <authorList>
            <person name="Minardi D."/>
            <person name="Oidtmann B."/>
            <person name="Van Der Giezen M."/>
            <person name="Studholme D.J."/>
        </authorList>
    </citation>
    <scope>NUCLEOTIDE SEQUENCE [LARGE SCALE GENOMIC DNA]</scope>
    <source>
        <strain evidence="2 3">NJM0002</strain>
    </source>
</reference>
<organism evidence="2 3">
    <name type="scientific">Aphanomyces invadans</name>
    <dbReference type="NCBI Taxonomy" id="157072"/>
    <lineage>
        <taxon>Eukaryota</taxon>
        <taxon>Sar</taxon>
        <taxon>Stramenopiles</taxon>
        <taxon>Oomycota</taxon>
        <taxon>Saprolegniomycetes</taxon>
        <taxon>Saprolegniales</taxon>
        <taxon>Verrucalvaceae</taxon>
        <taxon>Aphanomyces</taxon>
    </lineage>
</organism>
<evidence type="ECO:0000313" key="3">
    <source>
        <dbReference type="Proteomes" id="UP000285060"/>
    </source>
</evidence>
<dbReference type="AlphaFoldDB" id="A0A418B5G4"/>